<feature type="zinc finger region" description="C3H1-type" evidence="26">
    <location>
        <begin position="187"/>
        <end position="214"/>
    </location>
</feature>
<dbReference type="InterPro" id="IPR039780">
    <property type="entry name" value="Mot2"/>
</dbReference>
<dbReference type="SUPFAM" id="SSF54928">
    <property type="entry name" value="RNA-binding domain, RBD"/>
    <property type="match status" value="1"/>
</dbReference>
<dbReference type="GO" id="GO:0003723">
    <property type="term" value="F:RNA binding"/>
    <property type="evidence" value="ECO:0007669"/>
    <property type="project" value="UniProtKB-UniRule"/>
</dbReference>
<feature type="domain" description="C3H1-type" evidence="30">
    <location>
        <begin position="187"/>
        <end position="214"/>
    </location>
</feature>
<evidence type="ECO:0000256" key="14">
    <source>
        <dbReference type="ARBA" id="ARBA00022843"/>
    </source>
</evidence>
<name>A0A914IC46_GLORO</name>
<keyword evidence="17" id="KW-0539">Nucleus</keyword>
<dbReference type="PROSITE" id="PS50103">
    <property type="entry name" value="ZF_C3H1"/>
    <property type="match status" value="1"/>
</dbReference>
<keyword evidence="7" id="KW-0963">Cytoplasm</keyword>
<dbReference type="FunFam" id="3.30.70.330:FF:000044">
    <property type="entry name" value="Putative ccr4-not transcription complex subunit 4"/>
    <property type="match status" value="1"/>
</dbReference>
<feature type="compositionally biased region" description="Gly residues" evidence="27">
    <location>
        <begin position="243"/>
        <end position="252"/>
    </location>
</feature>
<keyword evidence="31" id="KW-1185">Reference proteome</keyword>
<comment type="subunit">
    <text evidence="19">Interacts with CNOT1 via its C-terminus but does not stably associate with the CCR4-NOT complex. Interacts (via RING domain) with UBE2D2. Interacts with ABCE1, PINK1 and PELO.</text>
</comment>
<evidence type="ECO:0000256" key="22">
    <source>
        <dbReference type="ARBA" id="ARBA00077837"/>
    </source>
</evidence>
<feature type="compositionally biased region" description="Low complexity" evidence="27">
    <location>
        <begin position="560"/>
        <end position="600"/>
    </location>
</feature>
<feature type="domain" description="RRM" evidence="29">
    <location>
        <begin position="106"/>
        <end position="190"/>
    </location>
</feature>
<dbReference type="PANTHER" id="PTHR12603">
    <property type="entry name" value="CCR4-NOT TRANSCRIPTION COMPLEX RELATED"/>
    <property type="match status" value="1"/>
</dbReference>
<feature type="compositionally biased region" description="Low complexity" evidence="27">
    <location>
        <begin position="253"/>
        <end position="279"/>
    </location>
</feature>
<evidence type="ECO:0000256" key="7">
    <source>
        <dbReference type="ARBA" id="ARBA00022490"/>
    </source>
</evidence>
<feature type="region of interest" description="Disordered" evidence="27">
    <location>
        <begin position="684"/>
        <end position="708"/>
    </location>
</feature>
<keyword evidence="6" id="KW-0488">Methylation</keyword>
<feature type="region of interest" description="Disordered" evidence="27">
    <location>
        <begin position="239"/>
        <end position="367"/>
    </location>
</feature>
<dbReference type="GO" id="GO:0005634">
    <property type="term" value="C:nucleus"/>
    <property type="evidence" value="ECO:0007669"/>
    <property type="project" value="UniProtKB-SubCell"/>
</dbReference>
<evidence type="ECO:0000256" key="17">
    <source>
        <dbReference type="ARBA" id="ARBA00023242"/>
    </source>
</evidence>
<dbReference type="Gene3D" id="3.30.40.10">
    <property type="entry name" value="Zinc/RING finger domain, C3HC4 (zinc finger)"/>
    <property type="match status" value="1"/>
</dbReference>
<keyword evidence="9" id="KW-0808">Transferase</keyword>
<feature type="compositionally biased region" description="Low complexity" evidence="27">
    <location>
        <begin position="684"/>
        <end position="703"/>
    </location>
</feature>
<dbReference type="InterPro" id="IPR000504">
    <property type="entry name" value="RRM_dom"/>
</dbReference>
<keyword evidence="10 26" id="KW-0479">Metal-binding</keyword>
<dbReference type="WBParaSite" id="Gr19_v10_g8517.t1">
    <property type="protein sequence ID" value="Gr19_v10_g8517.t1"/>
    <property type="gene ID" value="Gr19_v10_g8517"/>
</dbReference>
<evidence type="ECO:0000256" key="26">
    <source>
        <dbReference type="PROSITE-ProRule" id="PRU00723"/>
    </source>
</evidence>
<sequence>MSSDDQSDKECPLCMEAFDIDDINFYPCNCQYQICRFCWHRIRTNENGLCPACRQSYPEDPVNFQPLSSADVRKIKSDKKQKVQQQKNKVVESRKHLAEFRVLQKNLVYAVGLSQRMADPELLKKHEFFGKFGKIIKIAVGAAPALNSTQPAVHTAYITYTRSEDALRAIHAVNNMVVEGRFLKASLGTTKYCSNFLKGQACHKPECMYLHDVAEEEISFTKEDMHQGKHTEYERRLHEQMGSSGGGGGGWGPAASSSTKSSAAQQQQHQPPPLQQQNSFGSGRELAAMRNRAAGGVGAGRKQTDKKRGAGSGSLENLPAIANERSRSGTTPVPMTKGSSINCNTTNHTGNSAGDEGSDDLDLGFDPFAADSSKGSIERKQSSDTKSAVGVGSLESLHAVVGEENGRGRTTPGPVMIKGSSSSSTNNINNYTGDDGEHDDELGFDPFAESSKALEEIMEEEKNCTPPGPIGSCNSHNRLNNGTICGDGNHSAAKASSHFFSASNNLFGHGSNHLLAAARNGPPPGLHHPTPFTQTQQHHQPQNNAFTSFFPGGTPNNPTAAAAAAAQFHHNHNAQQQQMYSSSNNNNNGNSSGSSNNNFQHPHHQQHQFGGIGTGHNSLGDLRETFRGSAAFNNHHHNQQQQQHFGVGSIGIGHNSLSDLRESFKALLPNVNVRFISDAAANGQLQQQRKQQQQQQQQQQQRQSNFSGVGGTFFDAVRAAADDGQPQQQQQQQPPPSWLPVPPGFSPLFSSTTKKNGVLFRLGITKLYQQGHNALIIVWCIMADHESESQQVGSTPASSSTGTSCKDPTKMSTKERLRRLQAICKPGQTPLVPRDRRKSWTKKRRVEHLDSEHGKRFACSAGSGIDACLRRWMQHGTRVHVKLRASSAQQEPNRLLQGAIVAFDKHWNMVLRDVDEVYVPPNRLGKVQAMPGAMPSSVRYMEDKLAAKCQRRMLTRHLKCSLITGSSLIAIYSGDAR</sequence>
<evidence type="ECO:0000256" key="10">
    <source>
        <dbReference type="ARBA" id="ARBA00022723"/>
    </source>
</evidence>
<dbReference type="InterPro" id="IPR035979">
    <property type="entry name" value="RBD_domain_sf"/>
</dbReference>
<evidence type="ECO:0000313" key="32">
    <source>
        <dbReference type="WBParaSite" id="Gr19_v10_g8517.t1"/>
    </source>
</evidence>
<comment type="pathway">
    <text evidence="4">Protein modification; protein ubiquitination.</text>
</comment>
<feature type="compositionally biased region" description="Low complexity" evidence="27">
    <location>
        <begin position="793"/>
        <end position="804"/>
    </location>
</feature>
<accession>A0A914IC46</accession>
<dbReference type="Pfam" id="PF00076">
    <property type="entry name" value="RRM_1"/>
    <property type="match status" value="1"/>
</dbReference>
<evidence type="ECO:0000259" key="30">
    <source>
        <dbReference type="PROSITE" id="PS50103"/>
    </source>
</evidence>
<keyword evidence="14" id="KW-0832">Ubl conjugation</keyword>
<evidence type="ECO:0000256" key="6">
    <source>
        <dbReference type="ARBA" id="ARBA00022481"/>
    </source>
</evidence>
<evidence type="ECO:0000256" key="1">
    <source>
        <dbReference type="ARBA" id="ARBA00000900"/>
    </source>
</evidence>
<evidence type="ECO:0000256" key="20">
    <source>
        <dbReference type="ARBA" id="ARBA00071435"/>
    </source>
</evidence>
<feature type="region of interest" description="Disordered" evidence="27">
    <location>
        <begin position="721"/>
        <end position="746"/>
    </location>
</feature>
<dbReference type="InterPro" id="IPR003954">
    <property type="entry name" value="RRM_euk-type"/>
</dbReference>
<dbReference type="PROSITE" id="PS50102">
    <property type="entry name" value="RRM"/>
    <property type="match status" value="1"/>
</dbReference>
<feature type="domain" description="RING-type" evidence="28">
    <location>
        <begin position="11"/>
        <end position="54"/>
    </location>
</feature>
<dbReference type="FunFam" id="3.30.40.10:FF:000006">
    <property type="entry name" value="CCR4-NOT transcription complex subunit 4"/>
    <property type="match status" value="1"/>
</dbReference>
<dbReference type="InterPro" id="IPR012677">
    <property type="entry name" value="Nucleotide-bd_a/b_plait_sf"/>
</dbReference>
<evidence type="ECO:0000256" key="23">
    <source>
        <dbReference type="ARBA" id="ARBA00083547"/>
    </source>
</evidence>
<evidence type="ECO:0000256" key="24">
    <source>
        <dbReference type="ARBA" id="ARBA00083942"/>
    </source>
</evidence>
<keyword evidence="8" id="KW-0597">Phosphoprotein</keyword>
<dbReference type="CDD" id="cd12438">
    <property type="entry name" value="RRM_CNOT4"/>
    <property type="match status" value="1"/>
</dbReference>
<dbReference type="GO" id="GO:0030014">
    <property type="term" value="C:CCR4-NOT complex"/>
    <property type="evidence" value="ECO:0007669"/>
    <property type="project" value="InterPro"/>
</dbReference>
<keyword evidence="11 26" id="KW-0863">Zinc-finger</keyword>
<dbReference type="InterPro" id="IPR013083">
    <property type="entry name" value="Znf_RING/FYVE/PHD"/>
</dbReference>
<evidence type="ECO:0000256" key="27">
    <source>
        <dbReference type="SAM" id="MobiDB-lite"/>
    </source>
</evidence>
<evidence type="ECO:0000259" key="29">
    <source>
        <dbReference type="PROSITE" id="PS50102"/>
    </source>
</evidence>
<dbReference type="InterPro" id="IPR034261">
    <property type="entry name" value="CNOT4_RRM"/>
</dbReference>
<evidence type="ECO:0000256" key="8">
    <source>
        <dbReference type="ARBA" id="ARBA00022553"/>
    </source>
</evidence>
<feature type="compositionally biased region" description="Pro residues" evidence="27">
    <location>
        <begin position="733"/>
        <end position="745"/>
    </location>
</feature>
<dbReference type="Gene3D" id="2.30.30.100">
    <property type="match status" value="1"/>
</dbReference>
<keyword evidence="12" id="KW-0833">Ubl conjugation pathway</keyword>
<dbReference type="PANTHER" id="PTHR12603:SF0">
    <property type="entry name" value="CCR4-NOT TRANSCRIPTION COMPLEX SUBUNIT 4"/>
    <property type="match status" value="1"/>
</dbReference>
<dbReference type="SMART" id="SM00361">
    <property type="entry name" value="RRM_1"/>
    <property type="match status" value="1"/>
</dbReference>
<evidence type="ECO:0000256" key="19">
    <source>
        <dbReference type="ARBA" id="ARBA00062432"/>
    </source>
</evidence>
<dbReference type="InterPro" id="IPR039515">
    <property type="entry name" value="NOT4_mRING-HC-C4C4"/>
</dbReference>
<evidence type="ECO:0000256" key="5">
    <source>
        <dbReference type="ARBA" id="ARBA00012483"/>
    </source>
</evidence>
<feature type="region of interest" description="Disordered" evidence="27">
    <location>
        <begin position="790"/>
        <end position="811"/>
    </location>
</feature>
<dbReference type="GO" id="GO:0005829">
    <property type="term" value="C:cytosol"/>
    <property type="evidence" value="ECO:0007669"/>
    <property type="project" value="UniProtKB-ARBA"/>
</dbReference>
<dbReference type="InterPro" id="IPR010920">
    <property type="entry name" value="LSM_dom_sf"/>
</dbReference>
<evidence type="ECO:0000256" key="4">
    <source>
        <dbReference type="ARBA" id="ARBA00004906"/>
    </source>
</evidence>
<dbReference type="InterPro" id="IPR001841">
    <property type="entry name" value="Znf_RING"/>
</dbReference>
<organism evidence="31 32">
    <name type="scientific">Globodera rostochiensis</name>
    <name type="common">Golden nematode worm</name>
    <name type="synonym">Heterodera rostochiensis</name>
    <dbReference type="NCBI Taxonomy" id="31243"/>
    <lineage>
        <taxon>Eukaryota</taxon>
        <taxon>Metazoa</taxon>
        <taxon>Ecdysozoa</taxon>
        <taxon>Nematoda</taxon>
        <taxon>Chromadorea</taxon>
        <taxon>Rhabditida</taxon>
        <taxon>Tylenchina</taxon>
        <taxon>Tylenchomorpha</taxon>
        <taxon>Tylenchoidea</taxon>
        <taxon>Heteroderidae</taxon>
        <taxon>Heteroderinae</taxon>
        <taxon>Globodera</taxon>
    </lineage>
</organism>
<evidence type="ECO:0000256" key="13">
    <source>
        <dbReference type="ARBA" id="ARBA00022833"/>
    </source>
</evidence>
<dbReference type="SUPFAM" id="SSF57850">
    <property type="entry name" value="RING/U-box"/>
    <property type="match status" value="1"/>
</dbReference>
<feature type="region of interest" description="Disordered" evidence="27">
    <location>
        <begin position="399"/>
        <end position="445"/>
    </location>
</feature>
<feature type="compositionally biased region" description="Acidic residues" evidence="27">
    <location>
        <begin position="434"/>
        <end position="443"/>
    </location>
</feature>
<dbReference type="PROSITE" id="PS50089">
    <property type="entry name" value="ZF_RING_2"/>
    <property type="match status" value="1"/>
</dbReference>
<evidence type="ECO:0000256" key="21">
    <source>
        <dbReference type="ARBA" id="ARBA00075062"/>
    </source>
</evidence>
<evidence type="ECO:0000256" key="18">
    <source>
        <dbReference type="ARBA" id="ARBA00057081"/>
    </source>
</evidence>
<dbReference type="Proteomes" id="UP000887572">
    <property type="component" value="Unplaced"/>
</dbReference>
<comment type="subcellular location">
    <subcellularLocation>
        <location evidence="3">Cytoplasm</location>
    </subcellularLocation>
    <subcellularLocation>
        <location evidence="2">Nucleus</location>
    </subcellularLocation>
</comment>
<dbReference type="CDD" id="cd16618">
    <property type="entry name" value="mRING-HC-C4C4_CNOT4"/>
    <property type="match status" value="1"/>
</dbReference>
<dbReference type="GO" id="GO:0061630">
    <property type="term" value="F:ubiquitin protein ligase activity"/>
    <property type="evidence" value="ECO:0007669"/>
    <property type="project" value="UniProtKB-EC"/>
</dbReference>
<dbReference type="GO" id="GO:0016567">
    <property type="term" value="P:protein ubiquitination"/>
    <property type="evidence" value="ECO:0007669"/>
    <property type="project" value="TreeGrafter"/>
</dbReference>
<evidence type="ECO:0000256" key="11">
    <source>
        <dbReference type="ARBA" id="ARBA00022771"/>
    </source>
</evidence>
<keyword evidence="13 26" id="KW-0862">Zinc</keyword>
<dbReference type="SUPFAM" id="SSF50182">
    <property type="entry name" value="Sm-like ribonucleoproteins"/>
    <property type="match status" value="1"/>
</dbReference>
<dbReference type="EC" id="2.3.2.27" evidence="5"/>
<keyword evidence="16" id="KW-0175">Coiled coil</keyword>
<evidence type="ECO:0000256" key="3">
    <source>
        <dbReference type="ARBA" id="ARBA00004496"/>
    </source>
</evidence>
<feature type="compositionally biased region" description="Polar residues" evidence="27">
    <location>
        <begin position="328"/>
        <end position="352"/>
    </location>
</feature>
<evidence type="ECO:0000313" key="31">
    <source>
        <dbReference type="Proteomes" id="UP000887572"/>
    </source>
</evidence>
<comment type="catalytic activity">
    <reaction evidence="1">
        <text>S-ubiquitinyl-[E2 ubiquitin-conjugating enzyme]-L-cysteine + [acceptor protein]-L-lysine = [E2 ubiquitin-conjugating enzyme]-L-cysteine + N(6)-ubiquitinyl-[acceptor protein]-L-lysine.</text>
        <dbReference type="EC" id="2.3.2.27"/>
    </reaction>
</comment>
<evidence type="ECO:0000256" key="2">
    <source>
        <dbReference type="ARBA" id="ARBA00004123"/>
    </source>
</evidence>
<dbReference type="Gene3D" id="3.30.70.330">
    <property type="match status" value="1"/>
</dbReference>
<dbReference type="GO" id="GO:0008270">
    <property type="term" value="F:zinc ion binding"/>
    <property type="evidence" value="ECO:0007669"/>
    <property type="project" value="UniProtKB-KW"/>
</dbReference>
<protein>
    <recommendedName>
        <fullName evidence="20">CCR4-NOT transcription complex subunit 4</fullName>
        <ecNumber evidence="5">2.3.2.27</ecNumber>
    </recommendedName>
    <alternativeName>
        <fullName evidence="23">CCR4-associated factor 4</fullName>
    </alternativeName>
    <alternativeName>
        <fullName evidence="24">E3 ubiquitin-protein ligase CNOT4</fullName>
    </alternativeName>
    <alternativeName>
        <fullName evidence="21">Potential transcriptional repressor NOT4Hp</fullName>
    </alternativeName>
    <alternativeName>
        <fullName evidence="22">RING-type E3 ubiquitin transferase CNOT4</fullName>
    </alternativeName>
</protein>
<reference evidence="32" key="1">
    <citation type="submission" date="2022-11" db="UniProtKB">
        <authorList>
            <consortium name="WormBaseParasite"/>
        </authorList>
    </citation>
    <scope>IDENTIFICATION</scope>
</reference>
<comment type="function">
    <text evidence="18">Has E3 ubiquitin ligase activity, promoting ubiquitination and degradation of target proteins. Involved in activation of the JAK/STAT pathway. Catalyzes ubiquitination of methylated RBM15. Plays a role in quality control of translation of mitochondrial outer membrane-localized mRNA. As part of the PINK1-regulated signaling, upon mitochondria damage, ubiquitinates ABCE1 and thereby recruits autophagy receptors to the mitochondrial outer membrane to initiate mitophagy.</text>
</comment>
<evidence type="ECO:0000256" key="9">
    <source>
        <dbReference type="ARBA" id="ARBA00022679"/>
    </source>
</evidence>
<dbReference type="InterPro" id="IPR000571">
    <property type="entry name" value="Znf_CCCH"/>
</dbReference>
<feature type="compositionally biased region" description="Low complexity" evidence="27">
    <location>
        <begin position="420"/>
        <end position="430"/>
    </location>
</feature>
<feature type="region of interest" description="Disordered" evidence="27">
    <location>
        <begin position="372"/>
        <end position="391"/>
    </location>
</feature>
<keyword evidence="15 25" id="KW-0694">RNA-binding</keyword>
<proteinExistence type="predicted"/>
<evidence type="ECO:0000256" key="25">
    <source>
        <dbReference type="PROSITE-ProRule" id="PRU00176"/>
    </source>
</evidence>
<evidence type="ECO:0000259" key="28">
    <source>
        <dbReference type="PROSITE" id="PS50089"/>
    </source>
</evidence>
<feature type="region of interest" description="Disordered" evidence="27">
    <location>
        <begin position="513"/>
        <end position="622"/>
    </location>
</feature>
<evidence type="ECO:0000256" key="12">
    <source>
        <dbReference type="ARBA" id="ARBA00022786"/>
    </source>
</evidence>
<dbReference type="Pfam" id="PF14570">
    <property type="entry name" value="zf-RING_4"/>
    <property type="match status" value="1"/>
</dbReference>
<feature type="compositionally biased region" description="Low complexity" evidence="27">
    <location>
        <begin position="527"/>
        <end position="542"/>
    </location>
</feature>
<dbReference type="AlphaFoldDB" id="A0A914IC46"/>
<evidence type="ECO:0000256" key="16">
    <source>
        <dbReference type="ARBA" id="ARBA00023054"/>
    </source>
</evidence>
<evidence type="ECO:0000256" key="15">
    <source>
        <dbReference type="ARBA" id="ARBA00022884"/>
    </source>
</evidence>